<keyword evidence="4" id="KW-1133">Transmembrane helix</keyword>
<dbReference type="PANTHER" id="PTHR30093">
    <property type="entry name" value="GENERAL SECRETION PATHWAY PROTEIN G"/>
    <property type="match status" value="1"/>
</dbReference>
<evidence type="ECO:0000256" key="2">
    <source>
        <dbReference type="ARBA" id="ARBA00023287"/>
    </source>
</evidence>
<dbReference type="InterPro" id="IPR012902">
    <property type="entry name" value="N_methyl_site"/>
</dbReference>
<gene>
    <name evidence="5" type="ORF">SAMN05421687_1078</name>
</gene>
<keyword evidence="4" id="KW-0472">Membrane</keyword>
<dbReference type="STRING" id="570947.SAMN05421687_1078"/>
<dbReference type="Gene3D" id="3.30.700.10">
    <property type="entry name" value="Glycoprotein, Type 4 Pilin"/>
    <property type="match status" value="1"/>
</dbReference>
<feature type="compositionally biased region" description="Polar residues" evidence="3">
    <location>
        <begin position="145"/>
        <end position="155"/>
    </location>
</feature>
<keyword evidence="2" id="KW-0178">Competence</keyword>
<dbReference type="RefSeq" id="WP_076559335.1">
    <property type="nucleotide sequence ID" value="NZ_FTOC01000007.1"/>
</dbReference>
<evidence type="ECO:0000313" key="5">
    <source>
        <dbReference type="EMBL" id="SIS50645.1"/>
    </source>
</evidence>
<name>A0A1N7JMV8_9BACI</name>
<dbReference type="AlphaFoldDB" id="A0A1N7JMV8"/>
<dbReference type="OrthoDB" id="2454081at2"/>
<sequence length="155" mass="16567">MTKFRRMLKDAKGFTLVELLAVIVILGIIAAIAVPSVTGLIERSEKDATISNAEQMIEAARLKSTQDGVPEGGSITLKELIDQGYLEDGEISENSGKVFYTSSNGSDSVGYAVYFQGDNYTIGSDDSGVARSDLNRENFDGDTLTAPSTNEESGE</sequence>
<feature type="transmembrane region" description="Helical" evidence="4">
    <location>
        <begin position="12"/>
        <end position="34"/>
    </location>
</feature>
<organism evidence="5 6">
    <name type="scientific">Salimicrobium flavidum</name>
    <dbReference type="NCBI Taxonomy" id="570947"/>
    <lineage>
        <taxon>Bacteria</taxon>
        <taxon>Bacillati</taxon>
        <taxon>Bacillota</taxon>
        <taxon>Bacilli</taxon>
        <taxon>Bacillales</taxon>
        <taxon>Bacillaceae</taxon>
        <taxon>Salimicrobium</taxon>
    </lineage>
</organism>
<evidence type="ECO:0000256" key="3">
    <source>
        <dbReference type="SAM" id="MobiDB-lite"/>
    </source>
</evidence>
<proteinExistence type="predicted"/>
<dbReference type="Pfam" id="PF07963">
    <property type="entry name" value="N_methyl"/>
    <property type="match status" value="1"/>
</dbReference>
<reference evidence="6" key="1">
    <citation type="submission" date="2017-01" db="EMBL/GenBank/DDBJ databases">
        <authorList>
            <person name="Varghese N."/>
            <person name="Submissions S."/>
        </authorList>
    </citation>
    <scope>NUCLEOTIDE SEQUENCE [LARGE SCALE GENOMIC DNA]</scope>
    <source>
        <strain evidence="6">DSM 23127</strain>
    </source>
</reference>
<keyword evidence="6" id="KW-1185">Reference proteome</keyword>
<dbReference type="GO" id="GO:0030420">
    <property type="term" value="P:establishment of competence for transformation"/>
    <property type="evidence" value="ECO:0007669"/>
    <property type="project" value="UniProtKB-KW"/>
</dbReference>
<dbReference type="EMBL" id="FTOC01000007">
    <property type="protein sequence ID" value="SIS50645.1"/>
    <property type="molecule type" value="Genomic_DNA"/>
</dbReference>
<dbReference type="InterPro" id="IPR045584">
    <property type="entry name" value="Pilin-like"/>
</dbReference>
<dbReference type="SUPFAM" id="SSF54523">
    <property type="entry name" value="Pili subunits"/>
    <property type="match status" value="1"/>
</dbReference>
<evidence type="ECO:0000256" key="1">
    <source>
        <dbReference type="ARBA" id="ARBA00004241"/>
    </source>
</evidence>
<dbReference type="NCBIfam" id="TIGR02532">
    <property type="entry name" value="IV_pilin_GFxxxE"/>
    <property type="match status" value="1"/>
</dbReference>
<evidence type="ECO:0000256" key="4">
    <source>
        <dbReference type="SAM" id="Phobius"/>
    </source>
</evidence>
<dbReference type="GO" id="GO:0009986">
    <property type="term" value="C:cell surface"/>
    <property type="evidence" value="ECO:0007669"/>
    <property type="project" value="UniProtKB-SubCell"/>
</dbReference>
<keyword evidence="4" id="KW-0812">Transmembrane</keyword>
<comment type="subcellular location">
    <subcellularLocation>
        <location evidence="1">Cell surface</location>
    </subcellularLocation>
</comment>
<dbReference type="Proteomes" id="UP000187608">
    <property type="component" value="Unassembled WGS sequence"/>
</dbReference>
<evidence type="ECO:0000313" key="6">
    <source>
        <dbReference type="Proteomes" id="UP000187608"/>
    </source>
</evidence>
<feature type="region of interest" description="Disordered" evidence="3">
    <location>
        <begin position="125"/>
        <end position="155"/>
    </location>
</feature>
<accession>A0A1N7JMV8</accession>
<dbReference type="PROSITE" id="PS00409">
    <property type="entry name" value="PROKAR_NTER_METHYL"/>
    <property type="match status" value="1"/>
</dbReference>
<protein>
    <submittedName>
        <fullName evidence="5">Type IV pilus assembly protein PilA</fullName>
    </submittedName>
</protein>